<evidence type="ECO:0000313" key="5">
    <source>
        <dbReference type="EMBL" id="MBN7768629.1"/>
    </source>
</evidence>
<keyword evidence="1 2" id="KW-0238">DNA-binding</keyword>
<dbReference type="PROSITE" id="PS50977">
    <property type="entry name" value="HTH_TETR_2"/>
    <property type="match status" value="1"/>
</dbReference>
<proteinExistence type="predicted"/>
<feature type="domain" description="HTH tetR-type" evidence="4">
    <location>
        <begin position="20"/>
        <end position="80"/>
    </location>
</feature>
<organism evidence="5 6">
    <name type="scientific">Marinobacter daepoensis</name>
    <dbReference type="NCBI Taxonomy" id="262077"/>
    <lineage>
        <taxon>Bacteria</taxon>
        <taxon>Pseudomonadati</taxon>
        <taxon>Pseudomonadota</taxon>
        <taxon>Gammaproteobacteria</taxon>
        <taxon>Pseudomonadales</taxon>
        <taxon>Marinobacteraceae</taxon>
        <taxon>Marinobacter</taxon>
    </lineage>
</organism>
<evidence type="ECO:0000256" key="2">
    <source>
        <dbReference type="PROSITE-ProRule" id="PRU00335"/>
    </source>
</evidence>
<dbReference type="Proteomes" id="UP000664344">
    <property type="component" value="Unassembled WGS sequence"/>
</dbReference>
<protein>
    <submittedName>
        <fullName evidence="5">TetR/AcrR family transcriptional regulator</fullName>
    </submittedName>
</protein>
<dbReference type="InterPro" id="IPR036271">
    <property type="entry name" value="Tet_transcr_reg_TetR-rel_C_sf"/>
</dbReference>
<dbReference type="Gene3D" id="1.10.10.60">
    <property type="entry name" value="Homeodomain-like"/>
    <property type="match status" value="1"/>
</dbReference>
<gene>
    <name evidence="5" type="ORF">JYP53_01775</name>
</gene>
<name>A0ABS3BAJ9_9GAMM</name>
<evidence type="ECO:0000256" key="1">
    <source>
        <dbReference type="ARBA" id="ARBA00023125"/>
    </source>
</evidence>
<feature type="compositionally biased region" description="Low complexity" evidence="3">
    <location>
        <begin position="7"/>
        <end position="17"/>
    </location>
</feature>
<keyword evidence="6" id="KW-1185">Reference proteome</keyword>
<evidence type="ECO:0000313" key="6">
    <source>
        <dbReference type="Proteomes" id="UP000664344"/>
    </source>
</evidence>
<dbReference type="PANTHER" id="PTHR43479">
    <property type="entry name" value="ACREF/ENVCD OPERON REPRESSOR-RELATED"/>
    <property type="match status" value="1"/>
</dbReference>
<dbReference type="SUPFAM" id="SSF46689">
    <property type="entry name" value="Homeodomain-like"/>
    <property type="match status" value="1"/>
</dbReference>
<feature type="DNA-binding region" description="H-T-H motif" evidence="2">
    <location>
        <begin position="43"/>
        <end position="62"/>
    </location>
</feature>
<reference evidence="5 6" key="1">
    <citation type="submission" date="2021-02" db="EMBL/GenBank/DDBJ databases">
        <title>PHA producing bacteria isolated from coastal sediment in Guangdong, Shenzhen.</title>
        <authorList>
            <person name="Zheng W."/>
            <person name="Yu S."/>
            <person name="Huang Y."/>
        </authorList>
    </citation>
    <scope>NUCLEOTIDE SEQUENCE [LARGE SCALE GENOMIC DNA]</scope>
    <source>
        <strain evidence="5 6">TN21-5</strain>
    </source>
</reference>
<dbReference type="PRINTS" id="PR00455">
    <property type="entry name" value="HTHTETR"/>
</dbReference>
<dbReference type="RefSeq" id="WP_206556500.1">
    <property type="nucleotide sequence ID" value="NZ_JAFKDB010000007.1"/>
</dbReference>
<dbReference type="EMBL" id="JAFKDB010000007">
    <property type="protein sequence ID" value="MBN7768629.1"/>
    <property type="molecule type" value="Genomic_DNA"/>
</dbReference>
<dbReference type="PANTHER" id="PTHR43479:SF11">
    <property type="entry name" value="ACREF_ENVCD OPERON REPRESSOR-RELATED"/>
    <property type="match status" value="1"/>
</dbReference>
<evidence type="ECO:0000256" key="3">
    <source>
        <dbReference type="SAM" id="MobiDB-lite"/>
    </source>
</evidence>
<feature type="region of interest" description="Disordered" evidence="3">
    <location>
        <begin position="1"/>
        <end position="21"/>
    </location>
</feature>
<dbReference type="InterPro" id="IPR001647">
    <property type="entry name" value="HTH_TetR"/>
</dbReference>
<evidence type="ECO:0000259" key="4">
    <source>
        <dbReference type="PROSITE" id="PS50977"/>
    </source>
</evidence>
<accession>A0ABS3BAJ9</accession>
<dbReference type="InterPro" id="IPR050624">
    <property type="entry name" value="HTH-type_Tx_Regulator"/>
</dbReference>
<comment type="caution">
    <text evidence="5">The sequence shown here is derived from an EMBL/GenBank/DDBJ whole genome shotgun (WGS) entry which is preliminary data.</text>
</comment>
<dbReference type="Pfam" id="PF00440">
    <property type="entry name" value="TetR_N"/>
    <property type="match status" value="1"/>
</dbReference>
<sequence length="207" mass="22954">MTKSDTKTTPPGAPKTARGARTRAKILQAAEEAFGSMGYHQAGVSDITRTAGVAQGTFYTYFASKEDTLRELVRDMGQKLRAHLASEVKNARSRIEAEGLGLKAFLQYVAANPSLYRVLQEAQFVDESIYREYYESFGRGYLRMLANATSKGEIRPGNDEVRIWALMGLSNFLGLRFALWEQDVPFDEIVDTITDLLNRGIALGSKG</sequence>
<dbReference type="Gene3D" id="1.10.357.10">
    <property type="entry name" value="Tetracycline Repressor, domain 2"/>
    <property type="match status" value="1"/>
</dbReference>
<dbReference type="InterPro" id="IPR009057">
    <property type="entry name" value="Homeodomain-like_sf"/>
</dbReference>
<dbReference type="SUPFAM" id="SSF48498">
    <property type="entry name" value="Tetracyclin repressor-like, C-terminal domain"/>
    <property type="match status" value="1"/>
</dbReference>